<sequence length="706" mass="74342">MPTLQSIDGRSLVADLSRTFGNIEQAGVRGRETRREEKDITLAEQARGIGGAALPGTFPTTPSQQDRASGFLRKIAPKFADALSQLNQTRDPDGVDKLRADAEQGAVTASEILAAKTQTQKQAIILRRAEQIRQQGGDTRELLKQSGGTVAEMDLQAQKAQLTSKHALEALPAITDAERLRARAALSVRNPNALVAIQRDEAVQRQIEARQRAEARQAAAARVAAGRRAAAAKAPKTKLGKRLSDIRADISNENISAEVGNQLIADARGEAQASGIEARTPKTALGQASANVQSDLDAGVIDQEQADIEIASARAEAGAPAIEAADAEREAINAAGIRDLAVLQDIHSQGKEVYEARRKKEPDLPSFEDFPQFSRETITQLSTPTDLLAELRVNNPTLAPQITALGNAAVAVKTGDQVTWDQIVSQTGLEPLEMTQSNFQLLAGVLTSDPEAVAEAIGGEGGGDKTVATLTREQEIARIQRTQGVSEQLAAGIADGVIKTSLDPNTREMIITNLATGESRIASAEEVSATPTDTDGTPTPAVDPGSFEGAGAAFGAGGFGLNIANNLLDVVGLPPASPEVQRTVAAFDVLRENLTNTLASAYSGRVPAFLLKNIQNLTPKPASLSEGPEKAQSKLKAIDASLLRAENAADARLANRRVSPTTRSEVGRQLSALSAARTEISAALAGFSEGQNAGTTQSGIKFRIVE</sequence>
<dbReference type="AlphaFoldDB" id="A0A2A5AXS8"/>
<accession>A0A2A5AXS8</accession>
<comment type="caution">
    <text evidence="1">The sequence shown here is derived from an EMBL/GenBank/DDBJ whole genome shotgun (WGS) entry which is preliminary data.</text>
</comment>
<evidence type="ECO:0000313" key="1">
    <source>
        <dbReference type="EMBL" id="PCJ24093.1"/>
    </source>
</evidence>
<evidence type="ECO:0000313" key="2">
    <source>
        <dbReference type="Proteomes" id="UP000218327"/>
    </source>
</evidence>
<name>A0A2A5AXS8_9GAMM</name>
<protein>
    <submittedName>
        <fullName evidence="1">Uncharacterized protein</fullName>
    </submittedName>
</protein>
<organism evidence="1 2">
    <name type="scientific">SAR86 cluster bacterium</name>
    <dbReference type="NCBI Taxonomy" id="2030880"/>
    <lineage>
        <taxon>Bacteria</taxon>
        <taxon>Pseudomonadati</taxon>
        <taxon>Pseudomonadota</taxon>
        <taxon>Gammaproteobacteria</taxon>
        <taxon>SAR86 cluster</taxon>
    </lineage>
</organism>
<dbReference type="Proteomes" id="UP000218327">
    <property type="component" value="Unassembled WGS sequence"/>
</dbReference>
<gene>
    <name evidence="1" type="ORF">COA96_10130</name>
</gene>
<proteinExistence type="predicted"/>
<reference evidence="2" key="1">
    <citation type="submission" date="2017-08" db="EMBL/GenBank/DDBJ databases">
        <title>A dynamic microbial community with high functional redundancy inhabits the cold, oxic subseafloor aquifer.</title>
        <authorList>
            <person name="Tully B.J."/>
            <person name="Wheat C.G."/>
            <person name="Glazer B.T."/>
            <person name="Huber J.A."/>
        </authorList>
    </citation>
    <scope>NUCLEOTIDE SEQUENCE [LARGE SCALE GENOMIC DNA]</scope>
</reference>
<dbReference type="EMBL" id="NVVJ01000030">
    <property type="protein sequence ID" value="PCJ24093.1"/>
    <property type="molecule type" value="Genomic_DNA"/>
</dbReference>